<evidence type="ECO:0000313" key="5">
    <source>
        <dbReference type="EMBL" id="KAH7088544.1"/>
    </source>
</evidence>
<protein>
    <submittedName>
        <fullName evidence="5">Nup93/Nic96-domain-containing protein</fullName>
    </submittedName>
</protein>
<gene>
    <name evidence="5" type="ORF">FB567DRAFT_440968</name>
</gene>
<feature type="compositionally biased region" description="Low complexity" evidence="4">
    <location>
        <begin position="9"/>
        <end position="42"/>
    </location>
</feature>
<comment type="similarity">
    <text evidence="2">Belongs to the nucleoporin interacting component (NIC) family.</text>
</comment>
<keyword evidence="3" id="KW-0539">Nucleus</keyword>
<evidence type="ECO:0000256" key="2">
    <source>
        <dbReference type="ARBA" id="ARBA00010186"/>
    </source>
</evidence>
<dbReference type="Pfam" id="PF04097">
    <property type="entry name" value="Nic96"/>
    <property type="match status" value="1"/>
</dbReference>
<feature type="region of interest" description="Disordered" evidence="4">
    <location>
        <begin position="327"/>
        <end position="410"/>
    </location>
</feature>
<dbReference type="InterPro" id="IPR007231">
    <property type="entry name" value="Nucleoporin_int_Nup93/Nic96"/>
</dbReference>
<feature type="compositionally biased region" description="Polar residues" evidence="4">
    <location>
        <begin position="153"/>
        <end position="163"/>
    </location>
</feature>
<organism evidence="5 6">
    <name type="scientific">Paraphoma chrysanthemicola</name>
    <dbReference type="NCBI Taxonomy" id="798071"/>
    <lineage>
        <taxon>Eukaryota</taxon>
        <taxon>Fungi</taxon>
        <taxon>Dikarya</taxon>
        <taxon>Ascomycota</taxon>
        <taxon>Pezizomycotina</taxon>
        <taxon>Dothideomycetes</taxon>
        <taxon>Pleosporomycetidae</taxon>
        <taxon>Pleosporales</taxon>
        <taxon>Pleosporineae</taxon>
        <taxon>Phaeosphaeriaceae</taxon>
        <taxon>Paraphoma</taxon>
    </lineage>
</organism>
<keyword evidence="6" id="KW-1185">Reference proteome</keyword>
<dbReference type="PANTHER" id="PTHR11225:SF4">
    <property type="entry name" value="NUCLEAR PORE COMPLEX PROTEIN NUP93"/>
    <property type="match status" value="1"/>
</dbReference>
<reference evidence="5" key="1">
    <citation type="journal article" date="2021" name="Nat. Commun.">
        <title>Genetic determinants of endophytism in the Arabidopsis root mycobiome.</title>
        <authorList>
            <person name="Mesny F."/>
            <person name="Miyauchi S."/>
            <person name="Thiergart T."/>
            <person name="Pickel B."/>
            <person name="Atanasova L."/>
            <person name="Karlsson M."/>
            <person name="Huettel B."/>
            <person name="Barry K.W."/>
            <person name="Haridas S."/>
            <person name="Chen C."/>
            <person name="Bauer D."/>
            <person name="Andreopoulos W."/>
            <person name="Pangilinan J."/>
            <person name="LaButti K."/>
            <person name="Riley R."/>
            <person name="Lipzen A."/>
            <person name="Clum A."/>
            <person name="Drula E."/>
            <person name="Henrissat B."/>
            <person name="Kohler A."/>
            <person name="Grigoriev I.V."/>
            <person name="Martin F.M."/>
            <person name="Hacquard S."/>
        </authorList>
    </citation>
    <scope>NUCLEOTIDE SEQUENCE</scope>
    <source>
        <strain evidence="5">MPI-SDFR-AT-0120</strain>
    </source>
</reference>
<comment type="caution">
    <text evidence="5">The sequence shown here is derived from an EMBL/GenBank/DDBJ whole genome shotgun (WGS) entry which is preliminary data.</text>
</comment>
<feature type="region of interest" description="Disordered" evidence="4">
    <location>
        <begin position="465"/>
        <end position="484"/>
    </location>
</feature>
<dbReference type="GO" id="GO:0006606">
    <property type="term" value="P:protein import into nucleus"/>
    <property type="evidence" value="ECO:0007669"/>
    <property type="project" value="TreeGrafter"/>
</dbReference>
<feature type="compositionally biased region" description="Basic and acidic residues" evidence="4">
    <location>
        <begin position="400"/>
        <end position="410"/>
    </location>
</feature>
<dbReference type="GO" id="GO:0016973">
    <property type="term" value="P:poly(A)+ mRNA export from nucleus"/>
    <property type="evidence" value="ECO:0007669"/>
    <property type="project" value="TreeGrafter"/>
</dbReference>
<dbReference type="AlphaFoldDB" id="A0A8K0R9M0"/>
<feature type="region of interest" description="Disordered" evidence="4">
    <location>
        <begin position="1"/>
        <end position="66"/>
    </location>
</feature>
<evidence type="ECO:0000313" key="6">
    <source>
        <dbReference type="Proteomes" id="UP000813461"/>
    </source>
</evidence>
<dbReference type="EMBL" id="JAGMVJ010000008">
    <property type="protein sequence ID" value="KAH7088544.1"/>
    <property type="molecule type" value="Genomic_DNA"/>
</dbReference>
<dbReference type="PANTHER" id="PTHR11225">
    <property type="entry name" value="NUCLEAR PORE COMPLEX PROTEIN NUP93 NUCLEOPORIN NUP93 DEAD EYE PROTEIN"/>
    <property type="match status" value="1"/>
</dbReference>
<feature type="compositionally biased region" description="Low complexity" evidence="4">
    <location>
        <begin position="114"/>
        <end position="152"/>
    </location>
</feature>
<accession>A0A8K0R9M0</accession>
<dbReference type="GO" id="GO:0005643">
    <property type="term" value="C:nuclear pore"/>
    <property type="evidence" value="ECO:0007669"/>
    <property type="project" value="InterPro"/>
</dbReference>
<feature type="region of interest" description="Disordered" evidence="4">
    <location>
        <begin position="947"/>
        <end position="966"/>
    </location>
</feature>
<evidence type="ECO:0000256" key="4">
    <source>
        <dbReference type="SAM" id="MobiDB-lite"/>
    </source>
</evidence>
<dbReference type="GO" id="GO:0017056">
    <property type="term" value="F:structural constituent of nuclear pore"/>
    <property type="evidence" value="ECO:0007669"/>
    <property type="project" value="InterPro"/>
</dbReference>
<evidence type="ECO:0000256" key="3">
    <source>
        <dbReference type="ARBA" id="ARBA00023242"/>
    </source>
</evidence>
<comment type="subcellular location">
    <subcellularLocation>
        <location evidence="1">Nucleus envelope</location>
    </subcellularLocation>
</comment>
<name>A0A8K0R9M0_9PLEO</name>
<sequence>MSLFGNLGGAQPASSGTSTSGTPAIKPLFGAAPSTSTGTTPSLFGNLGGGASNAPSGTSQPASTGGLGGSLFGSALGGAKPAAPSAFPSLGTPSASQAQTQTGGFSSLFSKPATTQQSNMNTQQQTSGLGQSSLFGTTSTQQQPQQQQQQQQGASLSQANAGTGRSAHFDHLLERGRKRNAGENGGNNFDELPSLQLGLGDIARKVRNLGAGGPSADQGRDGAQDRAAHYLLSASGVKIGSTLRDLNQFSSQAGIGANSTAQNLFDTDVDSYISNLHSQSTLSLIQEGLEQSKRDFDAFLEDNVQIEWDKQRQRIYEHFGLGRQSEDMAASQSTFGNTARGAFGRSTRKGRSMGPKGASVNGASTFGASTGGPPVIGNGQSVLNGREGSGASVLGTQAGPRDRYERDKQEKFMDEVRRLNDARQREIPFSVLHAFSAVEKTAGTEHSDNFINAYGTLIAITGEKAEPEASNPGSSNPKPRSFIRDYLDDQPNSVASVRMRKRILDGSRTFLEKKFLGEVDDVLRRNPNEALVGGVPSLLNKIRGFVRAKVAFKELGENMELFQRIGDTGEEYPWIIVFYLLRAGLLTEAADYVREKRNFFQNTDRNFQAAIAHYATDPDRRLSPDLQQKVSHVHAQRIRLQATDDPYRSACYKIVGRCDVSRRNLDPIRETMDDWVWLQFNLAREGNRAEENAGEIFGLEELRTSIREIGQRHFNDDAEAAGGYGVYFYLATLAGMFESALGYLYNHNYVSAVHFAVALAYYGLLRVSDWATGGSEVLTYTTRQQPQLNFGRVVGAYTADFRAARADAAADYLVLICLNSDLPGDAGKQQTELCHEALRELVLETREFSTLLGDVRSNGQTTPGLIQERVPLLKLNGENALLNTITREAAKMADDNGRTNDAILLCHLAGEYDSVISILNRSLAEALSIELGQEPLRLEPLKPRLTPVEVQQQQAQQQTDSSSMSMLGTDDPVELAQKVLALYDANSLWWRKVSQINRETIKILFDLNSAKKVIEAGNYVNALDRITDLKVLPLDAEGNLSKIRQMANSFSQYPPEIARNIGNVLLWCIGCCSRHREHLLAGAYEDQMKRVIADQLLQKAKDLMVFAGLIRYKLPPRVFETLAREGQDVGAY</sequence>
<evidence type="ECO:0000256" key="1">
    <source>
        <dbReference type="ARBA" id="ARBA00004259"/>
    </source>
</evidence>
<proteinExistence type="inferred from homology"/>
<dbReference type="OrthoDB" id="203824at2759"/>
<feature type="region of interest" description="Disordered" evidence="4">
    <location>
        <begin position="78"/>
        <end position="164"/>
    </location>
</feature>
<feature type="compositionally biased region" description="Low complexity" evidence="4">
    <location>
        <begin position="947"/>
        <end position="958"/>
    </location>
</feature>
<feature type="compositionally biased region" description="Polar residues" evidence="4">
    <location>
        <begin position="91"/>
        <end position="113"/>
    </location>
</feature>
<dbReference type="Proteomes" id="UP000813461">
    <property type="component" value="Unassembled WGS sequence"/>
</dbReference>